<reference evidence="3" key="2">
    <citation type="submission" date="2015-01" db="EMBL/GenBank/DDBJ databases">
        <title>Evolutionary Origins and Diversification of the Mycorrhizal Mutualists.</title>
        <authorList>
            <consortium name="DOE Joint Genome Institute"/>
            <consortium name="Mycorrhizal Genomics Consortium"/>
            <person name="Kohler A."/>
            <person name="Kuo A."/>
            <person name="Nagy L.G."/>
            <person name="Floudas D."/>
            <person name="Copeland A."/>
            <person name="Barry K.W."/>
            <person name="Cichocki N."/>
            <person name="Veneault-Fourrey C."/>
            <person name="LaButti K."/>
            <person name="Lindquist E.A."/>
            <person name="Lipzen A."/>
            <person name="Lundell T."/>
            <person name="Morin E."/>
            <person name="Murat C."/>
            <person name="Riley R."/>
            <person name="Ohm R."/>
            <person name="Sun H."/>
            <person name="Tunlid A."/>
            <person name="Henrissat B."/>
            <person name="Grigoriev I.V."/>
            <person name="Hibbett D.S."/>
            <person name="Martin F."/>
        </authorList>
    </citation>
    <scope>NUCLEOTIDE SEQUENCE [LARGE SCALE GENOMIC DNA]</scope>
    <source>
        <strain evidence="3">MUT 4182</strain>
    </source>
</reference>
<dbReference type="Pfam" id="PF06101">
    <property type="entry name" value="Vps62"/>
    <property type="match status" value="1"/>
</dbReference>
<evidence type="ECO:0000256" key="1">
    <source>
        <dbReference type="SAM" id="MobiDB-lite"/>
    </source>
</evidence>
<sequence>MSDPQSKVEGVVEPLNKAEEASEPPNKVEEAADKAIEKVIEAAVQETPSVAPSGDKPGISAVTAAAQAVQAGLDAQKGKVPSYDPLPAYALQYAPLMWLHNEEQYWPGNPLEHLENCIPQHKSGTLIDVPKEVFGKCASLKLPAVNDPDAYLCLNQEDPRVNDRIEKLMATHGKPDPVTRRADSTCWLILVDKGTIVEPGVVDVFYFYFYPYNLGNTVAFTKFGNHVGDWEHSMVRFKDGKPIALHLSAHADGHSFPWAIVEKMGDRPVGYVAKGSHAMYAKPGSKHYSPVPLVGPVDYANKGMLWDPSLNYVAAKFDVPTATFTPLTAPPSTATTTAAPPTPGEAPASASHPGAGSANPASTPVYDTKLTPEEIVTVLDYKGRWGNSFSDIREPKGSVGDKVSEIGDKLHNVLHFGKKHESEPKQERRRSLGLSQKLSMLRWAEGPTGPRYKSLERVGVTWNTTELSNELA</sequence>
<proteinExistence type="predicted"/>
<gene>
    <name evidence="2" type="ORF">M407DRAFT_242762</name>
</gene>
<accession>A0A0C3L5G4</accession>
<dbReference type="InterPro" id="IPR009291">
    <property type="entry name" value="Vps62"/>
</dbReference>
<dbReference type="EMBL" id="KN822987">
    <property type="protein sequence ID" value="KIO29043.1"/>
    <property type="molecule type" value="Genomic_DNA"/>
</dbReference>
<dbReference type="HOGENOM" id="CLU_024079_0_1_1"/>
<feature type="region of interest" description="Disordered" evidence="1">
    <location>
        <begin position="1"/>
        <end position="29"/>
    </location>
</feature>
<dbReference type="OrthoDB" id="188042at2759"/>
<evidence type="ECO:0000313" key="3">
    <source>
        <dbReference type="Proteomes" id="UP000054248"/>
    </source>
</evidence>
<dbReference type="PANTHER" id="PTHR48174">
    <property type="entry name" value="DUF946 FAMILY PROTEIN"/>
    <property type="match status" value="1"/>
</dbReference>
<dbReference type="AlphaFoldDB" id="A0A0C3L5G4"/>
<dbReference type="Proteomes" id="UP000054248">
    <property type="component" value="Unassembled WGS sequence"/>
</dbReference>
<organism evidence="2 3">
    <name type="scientific">Tulasnella calospora MUT 4182</name>
    <dbReference type="NCBI Taxonomy" id="1051891"/>
    <lineage>
        <taxon>Eukaryota</taxon>
        <taxon>Fungi</taxon>
        <taxon>Dikarya</taxon>
        <taxon>Basidiomycota</taxon>
        <taxon>Agaricomycotina</taxon>
        <taxon>Agaricomycetes</taxon>
        <taxon>Cantharellales</taxon>
        <taxon>Tulasnellaceae</taxon>
        <taxon>Tulasnella</taxon>
    </lineage>
</organism>
<feature type="compositionally biased region" description="Low complexity" evidence="1">
    <location>
        <begin position="324"/>
        <end position="362"/>
    </location>
</feature>
<reference evidence="2 3" key="1">
    <citation type="submission" date="2014-04" db="EMBL/GenBank/DDBJ databases">
        <authorList>
            <consortium name="DOE Joint Genome Institute"/>
            <person name="Kuo A."/>
            <person name="Girlanda M."/>
            <person name="Perotto S."/>
            <person name="Kohler A."/>
            <person name="Nagy L.G."/>
            <person name="Floudas D."/>
            <person name="Copeland A."/>
            <person name="Barry K.W."/>
            <person name="Cichocki N."/>
            <person name="Veneault-Fourrey C."/>
            <person name="LaButti K."/>
            <person name="Lindquist E.A."/>
            <person name="Lipzen A."/>
            <person name="Lundell T."/>
            <person name="Morin E."/>
            <person name="Murat C."/>
            <person name="Sun H."/>
            <person name="Tunlid A."/>
            <person name="Henrissat B."/>
            <person name="Grigoriev I.V."/>
            <person name="Hibbett D.S."/>
            <person name="Martin F."/>
            <person name="Nordberg H.P."/>
            <person name="Cantor M.N."/>
            <person name="Hua S.X."/>
        </authorList>
    </citation>
    <scope>NUCLEOTIDE SEQUENCE [LARGE SCALE GENOMIC DNA]</scope>
    <source>
        <strain evidence="2 3">MUT 4182</strain>
    </source>
</reference>
<feature type="region of interest" description="Disordered" evidence="1">
    <location>
        <begin position="324"/>
        <end position="366"/>
    </location>
</feature>
<keyword evidence="3" id="KW-1185">Reference proteome</keyword>
<protein>
    <submittedName>
        <fullName evidence="2">Uncharacterized protein</fullName>
    </submittedName>
</protein>
<dbReference type="STRING" id="1051891.A0A0C3L5G4"/>
<evidence type="ECO:0000313" key="2">
    <source>
        <dbReference type="EMBL" id="KIO29043.1"/>
    </source>
</evidence>
<feature type="compositionally biased region" description="Basic and acidic residues" evidence="1">
    <location>
        <begin position="16"/>
        <end position="29"/>
    </location>
</feature>
<name>A0A0C3L5G4_9AGAM</name>
<dbReference type="PANTHER" id="PTHR48174:SF5">
    <property type="entry name" value="VACUOLAR PROTEIN SORTING-ASSOCIATED PROTEIN 62"/>
    <property type="match status" value="1"/>
</dbReference>